<dbReference type="AlphaFoldDB" id="A0A6L5BRJ9"/>
<accession>A0A6L5BRJ9</accession>
<proteinExistence type="predicted"/>
<evidence type="ECO:0008006" key="4">
    <source>
        <dbReference type="Google" id="ProtNLM"/>
    </source>
</evidence>
<keyword evidence="1" id="KW-0472">Membrane</keyword>
<evidence type="ECO:0000256" key="1">
    <source>
        <dbReference type="SAM" id="Phobius"/>
    </source>
</evidence>
<protein>
    <recommendedName>
        <fullName evidence="4">Phage tail protein</fullName>
    </recommendedName>
</protein>
<sequence>MTMATSYGAKTRILLSGSLAKLFGREHNYELSTGDVREAVKAIDMNHPGFAKYLSDARMLGFELAIFRNRRNVGEVELDLGGAREIRIVPVICGSKRAGSLQTIIGVVLIIAATIATGGVGGFAAGGAWGAVGAAGASMAIGGVIQMLSPQASGLKNSAAPENTPGYAFGSAKNTTASGNPVPLCIGHRRWGGAIISAAIYAEDRV</sequence>
<feature type="transmembrane region" description="Helical" evidence="1">
    <location>
        <begin position="129"/>
        <end position="148"/>
    </location>
</feature>
<comment type="caution">
    <text evidence="2">The sequence shown here is derived from an EMBL/GenBank/DDBJ whole genome shotgun (WGS) entry which is preliminary data.</text>
</comment>
<feature type="transmembrane region" description="Helical" evidence="1">
    <location>
        <begin position="104"/>
        <end position="123"/>
    </location>
</feature>
<reference evidence="2 3" key="1">
    <citation type="submission" date="2019-12" db="EMBL/GenBank/DDBJ databases">
        <title>Endophytic bacteria associated with Panax ginseng seedlings.</title>
        <authorList>
            <person name="Park J.M."/>
            <person name="Shin R."/>
            <person name="Jo S.H."/>
        </authorList>
    </citation>
    <scope>NUCLEOTIDE SEQUENCE [LARGE SCALE GENOMIC DNA]</scope>
    <source>
        <strain evidence="2 3">PgKB32</strain>
    </source>
</reference>
<keyword evidence="1" id="KW-1133">Transmembrane helix</keyword>
<dbReference type="Gene3D" id="3.10.20.30">
    <property type="match status" value="1"/>
</dbReference>
<name>A0A6L5BRJ9_9PSED</name>
<dbReference type="EMBL" id="JAAAXX010000002">
    <property type="protein sequence ID" value="KAF2390785.1"/>
    <property type="molecule type" value="Genomic_DNA"/>
</dbReference>
<organism evidence="2 3">
    <name type="scientific">Pseudomonas frederiksbergensis</name>
    <dbReference type="NCBI Taxonomy" id="104087"/>
    <lineage>
        <taxon>Bacteria</taxon>
        <taxon>Pseudomonadati</taxon>
        <taxon>Pseudomonadota</taxon>
        <taxon>Gammaproteobacteria</taxon>
        <taxon>Pseudomonadales</taxon>
        <taxon>Pseudomonadaceae</taxon>
        <taxon>Pseudomonas</taxon>
    </lineage>
</organism>
<evidence type="ECO:0000313" key="3">
    <source>
        <dbReference type="Proteomes" id="UP000475265"/>
    </source>
</evidence>
<evidence type="ECO:0000313" key="2">
    <source>
        <dbReference type="EMBL" id="KAF2390785.1"/>
    </source>
</evidence>
<dbReference type="Proteomes" id="UP000475265">
    <property type="component" value="Unassembled WGS sequence"/>
</dbReference>
<dbReference type="InterPro" id="IPR012675">
    <property type="entry name" value="Beta-grasp_dom_sf"/>
</dbReference>
<dbReference type="RefSeq" id="WP_163912870.1">
    <property type="nucleotide sequence ID" value="NZ_JAAAXX010000002.1"/>
</dbReference>
<keyword evidence="1" id="KW-0812">Transmembrane</keyword>
<gene>
    <name evidence="2" type="ORF">FX983_05252</name>
</gene>